<dbReference type="SUPFAM" id="SSF53850">
    <property type="entry name" value="Periplasmic binding protein-like II"/>
    <property type="match status" value="1"/>
</dbReference>
<proteinExistence type="inferred from homology"/>
<evidence type="ECO:0000256" key="1">
    <source>
        <dbReference type="ARBA" id="ARBA00009437"/>
    </source>
</evidence>
<organism evidence="6 7">
    <name type="scientific">Roseibium salinum</name>
    <dbReference type="NCBI Taxonomy" id="1604349"/>
    <lineage>
        <taxon>Bacteria</taxon>
        <taxon>Pseudomonadati</taxon>
        <taxon>Pseudomonadota</taxon>
        <taxon>Alphaproteobacteria</taxon>
        <taxon>Hyphomicrobiales</taxon>
        <taxon>Stappiaceae</taxon>
        <taxon>Roseibium</taxon>
    </lineage>
</organism>
<dbReference type="PANTHER" id="PTHR30419:SF8">
    <property type="entry name" value="NITROGEN ASSIMILATION TRANSCRIPTIONAL ACTIVATOR-RELATED"/>
    <property type="match status" value="1"/>
</dbReference>
<evidence type="ECO:0000259" key="5">
    <source>
        <dbReference type="PROSITE" id="PS50931"/>
    </source>
</evidence>
<dbReference type="InterPro" id="IPR050950">
    <property type="entry name" value="HTH-type_LysR_regulators"/>
</dbReference>
<evidence type="ECO:0000256" key="3">
    <source>
        <dbReference type="ARBA" id="ARBA00023125"/>
    </source>
</evidence>
<dbReference type="InterPro" id="IPR005119">
    <property type="entry name" value="LysR_subst-bd"/>
</dbReference>
<keyword evidence="7" id="KW-1185">Reference proteome</keyword>
<keyword evidence="4" id="KW-0804">Transcription</keyword>
<keyword evidence="3" id="KW-0238">DNA-binding</keyword>
<evidence type="ECO:0000256" key="4">
    <source>
        <dbReference type="ARBA" id="ARBA00023163"/>
    </source>
</evidence>
<dbReference type="Gene3D" id="1.10.10.10">
    <property type="entry name" value="Winged helix-like DNA-binding domain superfamily/Winged helix DNA-binding domain"/>
    <property type="match status" value="1"/>
</dbReference>
<dbReference type="InterPro" id="IPR000847">
    <property type="entry name" value="LysR_HTH_N"/>
</dbReference>
<dbReference type="InterPro" id="IPR036390">
    <property type="entry name" value="WH_DNA-bd_sf"/>
</dbReference>
<gene>
    <name evidence="6" type="ORF">ON753_14530</name>
</gene>
<accession>A0ABT3R2Z2</accession>
<dbReference type="Gene3D" id="3.40.190.10">
    <property type="entry name" value="Periplasmic binding protein-like II"/>
    <property type="match status" value="2"/>
</dbReference>
<evidence type="ECO:0000256" key="2">
    <source>
        <dbReference type="ARBA" id="ARBA00023015"/>
    </source>
</evidence>
<evidence type="ECO:0000313" key="6">
    <source>
        <dbReference type="EMBL" id="MCX2723573.1"/>
    </source>
</evidence>
<name>A0ABT3R2Z2_9HYPH</name>
<dbReference type="PANTHER" id="PTHR30419">
    <property type="entry name" value="HTH-TYPE TRANSCRIPTIONAL REGULATOR YBHD"/>
    <property type="match status" value="1"/>
</dbReference>
<dbReference type="InterPro" id="IPR036388">
    <property type="entry name" value="WH-like_DNA-bd_sf"/>
</dbReference>
<keyword evidence="2" id="KW-0805">Transcription regulation</keyword>
<dbReference type="Pfam" id="PF03466">
    <property type="entry name" value="LysR_substrate"/>
    <property type="match status" value="1"/>
</dbReference>
<comment type="caution">
    <text evidence="6">The sequence shown here is derived from an EMBL/GenBank/DDBJ whole genome shotgun (WGS) entry which is preliminary data.</text>
</comment>
<dbReference type="PROSITE" id="PS50931">
    <property type="entry name" value="HTH_LYSR"/>
    <property type="match status" value="1"/>
</dbReference>
<dbReference type="EMBL" id="JAPEVI010000003">
    <property type="protein sequence ID" value="MCX2723573.1"/>
    <property type="molecule type" value="Genomic_DNA"/>
</dbReference>
<dbReference type="Proteomes" id="UP001300261">
    <property type="component" value="Unassembled WGS sequence"/>
</dbReference>
<protein>
    <submittedName>
        <fullName evidence="6">LysR family transcriptional regulator</fullName>
    </submittedName>
</protein>
<evidence type="ECO:0000313" key="7">
    <source>
        <dbReference type="Proteomes" id="UP001300261"/>
    </source>
</evidence>
<reference evidence="6 7" key="1">
    <citation type="journal article" date="2016" name="Int. J. Syst. Evol. Microbiol.">
        <title>Labrenzia salina sp. nov., isolated from the rhizosphere of the halophyte Arthrocnemum macrostachyum.</title>
        <authorList>
            <person name="Camacho M."/>
            <person name="Redondo-Gomez S."/>
            <person name="Rodriguez-Llorente I."/>
            <person name="Rohde M."/>
            <person name="Sproer C."/>
            <person name="Schumann P."/>
            <person name="Klenk H.P."/>
            <person name="Montero-Calasanz M.D.C."/>
        </authorList>
    </citation>
    <scope>NUCLEOTIDE SEQUENCE [LARGE SCALE GENOMIC DNA]</scope>
    <source>
        <strain evidence="6 7">DSM 29163</strain>
    </source>
</reference>
<dbReference type="Pfam" id="PF00126">
    <property type="entry name" value="HTH_1"/>
    <property type="match status" value="1"/>
</dbReference>
<dbReference type="RefSeq" id="WP_265963346.1">
    <property type="nucleotide sequence ID" value="NZ_JAPEVI010000003.1"/>
</dbReference>
<sequence>MPLDLIRRGLKIAHLRLFAELSRKNRLSDAADALRIAQPAASRLIAETESLAGAKLYSRSGRGIELTPAGRQLAYRSVRILQEISDAGRDIDHHVSGQSGHVSIGSVTGPAIEYVLPALRHIRLSYPDISISVEVAPSRALSPMLINGKLDFSLSRIPVGEDALQFEERPLLREPASIIGRPDHPLTRRTFPIPSGALLEFDWVLPPVGAPIRTTAEQELRNKGLQLPDRILTTSSFLFMLATIQRTNAIGPVAQSVAESFAAGSDGTPGTIVILPSDLPLSVETYSFLTRKGQALTPVAQIVAREVLRAIDGRDPQGV</sequence>
<feature type="domain" description="HTH lysR-type" evidence="5">
    <location>
        <begin position="10"/>
        <end position="67"/>
    </location>
</feature>
<comment type="similarity">
    <text evidence="1">Belongs to the LysR transcriptional regulatory family.</text>
</comment>
<dbReference type="SUPFAM" id="SSF46785">
    <property type="entry name" value="Winged helix' DNA-binding domain"/>
    <property type="match status" value="1"/>
</dbReference>